<dbReference type="EC" id="4.1.2.25" evidence="6"/>
<protein>
    <recommendedName>
        <fullName evidence="6">7,8-dihydroneopterin aldolase</fullName>
        <ecNumber evidence="6">4.1.2.25</ecNumber>
    </recommendedName>
</protein>
<keyword evidence="5 6" id="KW-0456">Lyase</keyword>
<accession>A0A095ZP97</accession>
<gene>
    <name evidence="8" type="ORF">HMPREF2128_05610</name>
</gene>
<evidence type="ECO:0000256" key="6">
    <source>
        <dbReference type="RuleBase" id="RU362079"/>
    </source>
</evidence>
<comment type="function">
    <text evidence="6">Catalyzes the conversion of 7,8-dihydroneopterin to 6-hydroxymethyl-7,8-dihydropterin.</text>
</comment>
<dbReference type="NCBIfam" id="TIGR00525">
    <property type="entry name" value="folB"/>
    <property type="match status" value="1"/>
</dbReference>
<dbReference type="SUPFAM" id="SSF55620">
    <property type="entry name" value="Tetrahydrobiopterin biosynthesis enzymes-like"/>
    <property type="match status" value="1"/>
</dbReference>
<dbReference type="CDD" id="cd00534">
    <property type="entry name" value="DHNA_DHNTPE"/>
    <property type="match status" value="1"/>
</dbReference>
<dbReference type="InterPro" id="IPR006156">
    <property type="entry name" value="Dihydroneopterin_aldolase"/>
</dbReference>
<dbReference type="PANTHER" id="PTHR42844:SF1">
    <property type="entry name" value="DIHYDRONEOPTERIN ALDOLASE 1-RELATED"/>
    <property type="match status" value="1"/>
</dbReference>
<evidence type="ECO:0000313" key="9">
    <source>
        <dbReference type="Proteomes" id="UP000053528"/>
    </source>
</evidence>
<evidence type="ECO:0000259" key="7">
    <source>
        <dbReference type="SMART" id="SM00905"/>
    </source>
</evidence>
<dbReference type="NCBIfam" id="TIGR00526">
    <property type="entry name" value="folB_dom"/>
    <property type="match status" value="1"/>
</dbReference>
<evidence type="ECO:0000256" key="1">
    <source>
        <dbReference type="ARBA" id="ARBA00001353"/>
    </source>
</evidence>
<evidence type="ECO:0000256" key="2">
    <source>
        <dbReference type="ARBA" id="ARBA00005013"/>
    </source>
</evidence>
<dbReference type="UniPathway" id="UPA00077">
    <property type="reaction ID" value="UER00154"/>
</dbReference>
<proteinExistence type="inferred from homology"/>
<dbReference type="AlphaFoldDB" id="A0A095ZP97"/>
<dbReference type="PANTHER" id="PTHR42844">
    <property type="entry name" value="DIHYDRONEOPTERIN ALDOLASE 1-RELATED"/>
    <property type="match status" value="1"/>
</dbReference>
<dbReference type="GO" id="GO:0004150">
    <property type="term" value="F:dihydroneopterin aldolase activity"/>
    <property type="evidence" value="ECO:0007669"/>
    <property type="project" value="UniProtKB-UniRule"/>
</dbReference>
<dbReference type="InterPro" id="IPR006157">
    <property type="entry name" value="FolB_dom"/>
</dbReference>
<evidence type="ECO:0000256" key="4">
    <source>
        <dbReference type="ARBA" id="ARBA00022909"/>
    </source>
</evidence>
<evidence type="ECO:0000256" key="5">
    <source>
        <dbReference type="ARBA" id="ARBA00023239"/>
    </source>
</evidence>
<evidence type="ECO:0000313" key="8">
    <source>
        <dbReference type="EMBL" id="KGF20377.1"/>
    </source>
</evidence>
<dbReference type="EMBL" id="JRNH01000015">
    <property type="protein sequence ID" value="KGF20377.1"/>
    <property type="molecule type" value="Genomic_DNA"/>
</dbReference>
<name>A0A095ZP97_9MICC</name>
<comment type="pathway">
    <text evidence="2 6">Cofactor biosynthesis; tetrahydrofolate biosynthesis; 2-amino-4-hydroxy-6-hydroxymethyl-7,8-dihydropteridine diphosphate from 7,8-dihydroneopterin triphosphate: step 3/4.</text>
</comment>
<dbReference type="RefSeq" id="WP_035755995.1">
    <property type="nucleotide sequence ID" value="NZ_JRNH01000015.1"/>
</dbReference>
<reference evidence="8 9" key="1">
    <citation type="submission" date="2014-07" db="EMBL/GenBank/DDBJ databases">
        <authorList>
            <person name="McCorrison J."/>
            <person name="Sanka R."/>
            <person name="Torralba M."/>
            <person name="Gillis M."/>
            <person name="Haft D.H."/>
            <person name="Methe B."/>
            <person name="Sutton G."/>
            <person name="Nelson K.E."/>
        </authorList>
    </citation>
    <scope>NUCLEOTIDE SEQUENCE [LARGE SCALE GENOMIC DNA]</scope>
    <source>
        <strain evidence="8 9">DNF00011</strain>
    </source>
</reference>
<dbReference type="Proteomes" id="UP000053528">
    <property type="component" value="Unassembled WGS sequence"/>
</dbReference>
<evidence type="ECO:0000256" key="3">
    <source>
        <dbReference type="ARBA" id="ARBA00005708"/>
    </source>
</evidence>
<sequence length="127" mass="13903">MRPFQWDGHDVITINGISATGFHGVFDHEKREGQRFVVDVKVATSFRVSAASDDVSDTLDYGSMAQAVVDEIQGGPYNLIEKLASVIVDRLMRDFSPLAVQVTVHKPEAPIPVPFGDVAVTMSRSRS</sequence>
<dbReference type="SMART" id="SM00905">
    <property type="entry name" value="FolB"/>
    <property type="match status" value="1"/>
</dbReference>
<dbReference type="GO" id="GO:0005737">
    <property type="term" value="C:cytoplasm"/>
    <property type="evidence" value="ECO:0007669"/>
    <property type="project" value="TreeGrafter"/>
</dbReference>
<dbReference type="GO" id="GO:0046656">
    <property type="term" value="P:folic acid biosynthetic process"/>
    <property type="evidence" value="ECO:0007669"/>
    <property type="project" value="UniProtKB-UniRule"/>
</dbReference>
<keyword evidence="4 6" id="KW-0289">Folate biosynthesis</keyword>
<dbReference type="Gene3D" id="3.30.1130.10">
    <property type="match status" value="1"/>
</dbReference>
<comment type="caution">
    <text evidence="8">The sequence shown here is derived from an EMBL/GenBank/DDBJ whole genome shotgun (WGS) entry which is preliminary data.</text>
</comment>
<dbReference type="InterPro" id="IPR043133">
    <property type="entry name" value="GTP-CH-I_C/QueF"/>
</dbReference>
<comment type="catalytic activity">
    <reaction evidence="1 6">
        <text>7,8-dihydroneopterin = 6-hydroxymethyl-7,8-dihydropterin + glycolaldehyde</text>
        <dbReference type="Rhea" id="RHEA:10540"/>
        <dbReference type="ChEBI" id="CHEBI:17001"/>
        <dbReference type="ChEBI" id="CHEBI:17071"/>
        <dbReference type="ChEBI" id="CHEBI:44841"/>
        <dbReference type="EC" id="4.1.2.25"/>
    </reaction>
</comment>
<dbReference type="Pfam" id="PF02152">
    <property type="entry name" value="FolB"/>
    <property type="match status" value="1"/>
</dbReference>
<dbReference type="GO" id="GO:0046654">
    <property type="term" value="P:tetrahydrofolate biosynthetic process"/>
    <property type="evidence" value="ECO:0007669"/>
    <property type="project" value="UniProtKB-UniRule"/>
</dbReference>
<comment type="similarity">
    <text evidence="3 6">Belongs to the DHNA family.</text>
</comment>
<organism evidence="8 9">
    <name type="scientific">Pseudoglutamicibacter albus DNF00011</name>
    <dbReference type="NCBI Taxonomy" id="1401063"/>
    <lineage>
        <taxon>Bacteria</taxon>
        <taxon>Bacillati</taxon>
        <taxon>Actinomycetota</taxon>
        <taxon>Actinomycetes</taxon>
        <taxon>Micrococcales</taxon>
        <taxon>Micrococcaceae</taxon>
        <taxon>Pseudoglutamicibacter</taxon>
    </lineage>
</organism>
<feature type="domain" description="Dihydroneopterin aldolase/epimerase" evidence="7">
    <location>
        <begin position="12"/>
        <end position="124"/>
    </location>
</feature>